<evidence type="ECO:0000313" key="1">
    <source>
        <dbReference type="EMBL" id="KAG5504919.1"/>
    </source>
</evidence>
<sequence>MECISRPTIDSSIRLAVAIDKSMLSSSDVCPSTDDTSSEGLQTFMAELSRLEAVSQSRAQELAHARTVERELSEHLASVTLAAQKARQIRLQAELDAAAAQVGSEEARREAAVQRQGLDCFSSQLESLLARSTSLDAKKEIAQSFERQDTLHDGTVARMAAVFAATATSRSPSASENDWRLCRSMDCISKHPRLSKVLLAPLVEVFTKLGAQYITALGDTHSLDCSAPALHALWSLSAFKEWLCERVGGTLTDDDMLVLSFVANVMTNPVFKD</sequence>
<dbReference type="EMBL" id="JAFJZO010000022">
    <property type="protein sequence ID" value="KAG5504919.1"/>
    <property type="molecule type" value="Genomic_DNA"/>
</dbReference>
<keyword evidence="2" id="KW-1185">Reference proteome</keyword>
<evidence type="ECO:0000313" key="2">
    <source>
        <dbReference type="Proteomes" id="UP000674318"/>
    </source>
</evidence>
<dbReference type="Proteomes" id="UP000674318">
    <property type="component" value="Unassembled WGS sequence"/>
</dbReference>
<reference evidence="1 2" key="1">
    <citation type="submission" date="2021-02" db="EMBL/GenBank/DDBJ databases">
        <title>Porcisia hertigi Genome sequencing and assembly.</title>
        <authorList>
            <person name="Almutairi H."/>
            <person name="Gatherer D."/>
        </authorList>
    </citation>
    <scope>NUCLEOTIDE SEQUENCE [LARGE SCALE GENOMIC DNA]</scope>
    <source>
        <strain evidence="1 2">C119</strain>
    </source>
</reference>
<dbReference type="KEGG" id="phet:94290428"/>
<dbReference type="OrthoDB" id="265976at2759"/>
<dbReference type="RefSeq" id="XP_067757180.1">
    <property type="nucleotide sequence ID" value="XM_067900351.1"/>
</dbReference>
<protein>
    <submittedName>
        <fullName evidence="1">Uncharacterized protein</fullName>
    </submittedName>
</protein>
<comment type="caution">
    <text evidence="1">The sequence shown here is derived from an EMBL/GenBank/DDBJ whole genome shotgun (WGS) entry which is preliminary data.</text>
</comment>
<name>A0A836LAP6_9TRYP</name>
<dbReference type="AlphaFoldDB" id="A0A836LAP6"/>
<gene>
    <name evidence="1" type="ORF">JKF63_04365</name>
</gene>
<dbReference type="GeneID" id="94290428"/>
<accession>A0A836LAP6</accession>
<proteinExistence type="predicted"/>
<organism evidence="1 2">
    <name type="scientific">Porcisia hertigi</name>
    <dbReference type="NCBI Taxonomy" id="2761500"/>
    <lineage>
        <taxon>Eukaryota</taxon>
        <taxon>Discoba</taxon>
        <taxon>Euglenozoa</taxon>
        <taxon>Kinetoplastea</taxon>
        <taxon>Metakinetoplastina</taxon>
        <taxon>Trypanosomatida</taxon>
        <taxon>Trypanosomatidae</taxon>
        <taxon>Leishmaniinae</taxon>
        <taxon>Porcisia</taxon>
    </lineage>
</organism>